<keyword evidence="5 7" id="KW-1133">Transmembrane helix</keyword>
<feature type="transmembrane region" description="Helical" evidence="7">
    <location>
        <begin position="41"/>
        <end position="64"/>
    </location>
</feature>
<dbReference type="InterPro" id="IPR004837">
    <property type="entry name" value="NaCa_Exmemb"/>
</dbReference>
<evidence type="ECO:0000256" key="4">
    <source>
        <dbReference type="ARBA" id="ARBA00022692"/>
    </source>
</evidence>
<evidence type="ECO:0000313" key="10">
    <source>
        <dbReference type="EMBL" id="VFT88540.1"/>
    </source>
</evidence>
<feature type="transmembrane region" description="Helical" evidence="7">
    <location>
        <begin position="440"/>
        <end position="458"/>
    </location>
</feature>
<dbReference type="Pfam" id="PF01699">
    <property type="entry name" value="Na_Ca_ex"/>
    <property type="match status" value="2"/>
</dbReference>
<dbReference type="EMBL" id="VJMH01005299">
    <property type="protein sequence ID" value="KAF0697634.1"/>
    <property type="molecule type" value="Genomic_DNA"/>
</dbReference>
<dbReference type="Proteomes" id="UP000332933">
    <property type="component" value="Unassembled WGS sequence"/>
</dbReference>
<reference evidence="9" key="2">
    <citation type="submission" date="2019-06" db="EMBL/GenBank/DDBJ databases">
        <title>Genomics analysis of Aphanomyces spp. identifies a new class of oomycete effector associated with host adaptation.</title>
        <authorList>
            <person name="Gaulin E."/>
        </authorList>
    </citation>
    <scope>NUCLEOTIDE SEQUENCE</scope>
    <source>
        <strain evidence="9">CBS 578.67</strain>
    </source>
</reference>
<keyword evidence="4 7" id="KW-0812">Transmembrane</keyword>
<evidence type="ECO:0000256" key="1">
    <source>
        <dbReference type="ARBA" id="ARBA00004141"/>
    </source>
</evidence>
<feature type="transmembrane region" description="Helical" evidence="7">
    <location>
        <begin position="180"/>
        <end position="200"/>
    </location>
</feature>
<feature type="transmembrane region" description="Helical" evidence="7">
    <location>
        <begin position="295"/>
        <end position="317"/>
    </location>
</feature>
<feature type="transmembrane region" description="Helical" evidence="7">
    <location>
        <begin position="400"/>
        <end position="419"/>
    </location>
</feature>
<organism evidence="10 11">
    <name type="scientific">Aphanomyces stellatus</name>
    <dbReference type="NCBI Taxonomy" id="120398"/>
    <lineage>
        <taxon>Eukaryota</taxon>
        <taxon>Sar</taxon>
        <taxon>Stramenopiles</taxon>
        <taxon>Oomycota</taxon>
        <taxon>Saprolegniomycetes</taxon>
        <taxon>Saprolegniales</taxon>
        <taxon>Verrucalvaceae</taxon>
        <taxon>Aphanomyces</taxon>
    </lineage>
</organism>
<dbReference type="PANTHER" id="PTHR10846">
    <property type="entry name" value="SODIUM/POTASSIUM/CALCIUM EXCHANGER"/>
    <property type="match status" value="1"/>
</dbReference>
<dbReference type="InterPro" id="IPR004481">
    <property type="entry name" value="K/Na/Ca-exchanger"/>
</dbReference>
<evidence type="ECO:0000256" key="5">
    <source>
        <dbReference type="ARBA" id="ARBA00022989"/>
    </source>
</evidence>
<reference evidence="10 11" key="1">
    <citation type="submission" date="2019-03" db="EMBL/GenBank/DDBJ databases">
        <authorList>
            <person name="Gaulin E."/>
            <person name="Dumas B."/>
        </authorList>
    </citation>
    <scope>NUCLEOTIDE SEQUENCE [LARGE SCALE GENOMIC DNA]</scope>
    <source>
        <strain evidence="10">CBS 568.67</strain>
    </source>
</reference>
<dbReference type="EMBL" id="CAADRA010005320">
    <property type="protein sequence ID" value="VFT88540.1"/>
    <property type="molecule type" value="Genomic_DNA"/>
</dbReference>
<dbReference type="GO" id="GO:0005262">
    <property type="term" value="F:calcium channel activity"/>
    <property type="evidence" value="ECO:0007669"/>
    <property type="project" value="TreeGrafter"/>
</dbReference>
<feature type="domain" description="Sodium/calcium exchanger membrane region" evidence="8">
    <location>
        <begin position="297"/>
        <end position="455"/>
    </location>
</feature>
<evidence type="ECO:0000256" key="7">
    <source>
        <dbReference type="SAM" id="Phobius"/>
    </source>
</evidence>
<evidence type="ECO:0000256" key="3">
    <source>
        <dbReference type="ARBA" id="ARBA00022449"/>
    </source>
</evidence>
<comment type="similarity">
    <text evidence="2">Belongs to the Ca(2+):cation antiporter (CaCA) (TC 2.A.19) family. SLC24A subfamily.</text>
</comment>
<dbReference type="PANTHER" id="PTHR10846:SF8">
    <property type="entry name" value="INNER MEMBRANE PROTEIN YRBG"/>
    <property type="match status" value="1"/>
</dbReference>
<keyword evidence="3" id="KW-0050">Antiport</keyword>
<dbReference type="GO" id="GO:0005886">
    <property type="term" value="C:plasma membrane"/>
    <property type="evidence" value="ECO:0007669"/>
    <property type="project" value="TreeGrafter"/>
</dbReference>
<accession>A0A485KU47</accession>
<evidence type="ECO:0000313" key="11">
    <source>
        <dbReference type="Proteomes" id="UP000332933"/>
    </source>
</evidence>
<keyword evidence="6 7" id="KW-0472">Membrane</keyword>
<sequence>MLTKSTSSCLPRLAACMFQLASVVAATNTTDVIDAHPSVAFRAADIAVSTGGLLLLFLGLAIICDDYLVPAIELLCERLSIPDDAAGASFLAFGSAAPEIVLNAVATAEGRLESMEATVSAIQGSAMIAFAVIPALCVLVISTPLAVSWAPMLRDSGAYILSLGALVVVMHDSVVTAVEALVLCGIYVVYLLVIFLPLYCQPKHSAFVTNSADAAASPLLGPHHATSRSPPPTYGATITMSTAALDDPLVDPSEQDELPRTWLQFVLQVLSEPFHLAFQLTLPTRDGDTYSTRHLYLLALALSIGYVALFSAGALYLTRRLSSALGLSSTTAGATLLALGAQIPDTMASVSLARAGHADAAVCNAIGSQVINVTLGSGLPWALYALFESSIRIPFKDETMLWKSLAVVVGAYILLTFNVRRLFCGCFPGDKPSLIGLTKVDGAVLLLLYVLCNVAIVLPTT</sequence>
<feature type="transmembrane region" description="Helical" evidence="7">
    <location>
        <begin position="126"/>
        <end position="150"/>
    </location>
</feature>
<name>A0A485KU47_9STRA</name>
<dbReference type="GO" id="GO:0008273">
    <property type="term" value="F:calcium, potassium:sodium antiporter activity"/>
    <property type="evidence" value="ECO:0007669"/>
    <property type="project" value="TreeGrafter"/>
</dbReference>
<dbReference type="AlphaFoldDB" id="A0A485KU47"/>
<evidence type="ECO:0000256" key="2">
    <source>
        <dbReference type="ARBA" id="ARBA00005364"/>
    </source>
</evidence>
<keyword evidence="11" id="KW-1185">Reference proteome</keyword>
<evidence type="ECO:0000256" key="6">
    <source>
        <dbReference type="ARBA" id="ARBA00023136"/>
    </source>
</evidence>
<evidence type="ECO:0000313" key="9">
    <source>
        <dbReference type="EMBL" id="KAF0697634.1"/>
    </source>
</evidence>
<protein>
    <submittedName>
        <fullName evidence="10">Aste57867_11683 protein</fullName>
    </submittedName>
</protein>
<comment type="subcellular location">
    <subcellularLocation>
        <location evidence="1">Membrane</location>
        <topology evidence="1">Multi-pass membrane protein</topology>
    </subcellularLocation>
</comment>
<dbReference type="Gene3D" id="1.20.1420.30">
    <property type="entry name" value="NCX, central ion-binding region"/>
    <property type="match status" value="2"/>
</dbReference>
<feature type="transmembrane region" description="Helical" evidence="7">
    <location>
        <begin position="85"/>
        <end position="106"/>
    </location>
</feature>
<dbReference type="OrthoDB" id="2127281at2759"/>
<keyword evidence="3" id="KW-0813">Transport</keyword>
<dbReference type="InterPro" id="IPR044880">
    <property type="entry name" value="NCX_ion-bd_dom_sf"/>
</dbReference>
<evidence type="ECO:0000259" key="8">
    <source>
        <dbReference type="Pfam" id="PF01699"/>
    </source>
</evidence>
<feature type="domain" description="Sodium/calcium exchanger membrane region" evidence="8">
    <location>
        <begin position="52"/>
        <end position="195"/>
    </location>
</feature>
<dbReference type="GO" id="GO:0006874">
    <property type="term" value="P:intracellular calcium ion homeostasis"/>
    <property type="evidence" value="ECO:0007669"/>
    <property type="project" value="TreeGrafter"/>
</dbReference>
<gene>
    <name evidence="10" type="primary">Aste57867_11683</name>
    <name evidence="9" type="ORF">As57867_011640</name>
    <name evidence="10" type="ORF">ASTE57867_11683</name>
</gene>
<proteinExistence type="inferred from homology"/>